<dbReference type="InterPro" id="IPR006764">
    <property type="entry name" value="SAM_dep_MeTrfase_SAV2177_type"/>
</dbReference>
<dbReference type="EMBL" id="VLJV01000001">
    <property type="protein sequence ID" value="TWH18765.1"/>
    <property type="molecule type" value="Genomic_DNA"/>
</dbReference>
<evidence type="ECO:0000313" key="1">
    <source>
        <dbReference type="EMBL" id="TWH18765.1"/>
    </source>
</evidence>
<dbReference type="Proteomes" id="UP000317303">
    <property type="component" value="Unassembled WGS sequence"/>
</dbReference>
<organism evidence="1 2">
    <name type="scientific">Prauserella rugosa</name>
    <dbReference type="NCBI Taxonomy" id="43354"/>
    <lineage>
        <taxon>Bacteria</taxon>
        <taxon>Bacillati</taxon>
        <taxon>Actinomycetota</taxon>
        <taxon>Actinomycetes</taxon>
        <taxon>Pseudonocardiales</taxon>
        <taxon>Pseudonocardiaceae</taxon>
        <taxon>Prauserella</taxon>
    </lineage>
</organism>
<keyword evidence="1" id="KW-0808">Transferase</keyword>
<dbReference type="InterPro" id="IPR029063">
    <property type="entry name" value="SAM-dependent_MTases_sf"/>
</dbReference>
<keyword evidence="2" id="KW-1185">Reference proteome</keyword>
<dbReference type="GO" id="GO:0032259">
    <property type="term" value="P:methylation"/>
    <property type="evidence" value="ECO:0007669"/>
    <property type="project" value="UniProtKB-KW"/>
</dbReference>
<reference evidence="1 2" key="1">
    <citation type="submission" date="2019-07" db="EMBL/GenBank/DDBJ databases">
        <title>R&amp;d 2014.</title>
        <authorList>
            <person name="Klenk H.-P."/>
        </authorList>
    </citation>
    <scope>NUCLEOTIDE SEQUENCE [LARGE SCALE GENOMIC DNA]</scope>
    <source>
        <strain evidence="1 2">DSM 43194</strain>
    </source>
</reference>
<dbReference type="Gene3D" id="3.40.50.150">
    <property type="entry name" value="Vaccinia Virus protein VP39"/>
    <property type="match status" value="1"/>
</dbReference>
<sequence length="274" mass="30658">MTAGESEAEKFAGKDLELDKPNPARMYDYVLGGELNYAMDRQLVDDLLSEMPRARDTALLNRYWLRRAVRYGARQGIRQFLDLGSGMPTVGQVHEIAQEIEPESKVVYVDNERIAVAHSAIVLEGNDRAEMIGADAERVDEVLGHPTTRRLLDFDEPVMVLMSALVHYFPPQERDAAAMITRYRNALAPGSYLALSSFTGDQQDEEMFRAVELSKGTSEPIHLRSREEVRELMAGFELVEPGIVFTPEWHPDSPEDVGDKPELSGVFAAVGYKA</sequence>
<dbReference type="AlphaFoldDB" id="A0A660CD24"/>
<dbReference type="Pfam" id="PF04672">
    <property type="entry name" value="Methyltransf_19"/>
    <property type="match status" value="1"/>
</dbReference>
<dbReference type="PIRSF" id="PIRSF017393">
    <property type="entry name" value="MTase_SAV2177"/>
    <property type="match status" value="1"/>
</dbReference>
<dbReference type="SUPFAM" id="SSF53335">
    <property type="entry name" value="S-adenosyl-L-methionine-dependent methyltransferases"/>
    <property type="match status" value="1"/>
</dbReference>
<proteinExistence type="predicted"/>
<protein>
    <submittedName>
        <fullName evidence="1">S-adenosyl methyltransferase</fullName>
    </submittedName>
</protein>
<gene>
    <name evidence="1" type="ORF">JD82_00586</name>
</gene>
<name>A0A660CD24_9PSEU</name>
<comment type="caution">
    <text evidence="1">The sequence shown here is derived from an EMBL/GenBank/DDBJ whole genome shotgun (WGS) entry which is preliminary data.</text>
</comment>
<accession>A0A660CD24</accession>
<dbReference type="GO" id="GO:0008168">
    <property type="term" value="F:methyltransferase activity"/>
    <property type="evidence" value="ECO:0007669"/>
    <property type="project" value="UniProtKB-KW"/>
</dbReference>
<evidence type="ECO:0000313" key="2">
    <source>
        <dbReference type="Proteomes" id="UP000317303"/>
    </source>
</evidence>
<dbReference type="OrthoDB" id="3516042at2"/>
<dbReference type="RefSeq" id="WP_030531960.1">
    <property type="nucleotide sequence ID" value="NZ_JOIJ01000006.1"/>
</dbReference>
<keyword evidence="1" id="KW-0489">Methyltransferase</keyword>